<proteinExistence type="predicted"/>
<organism evidence="1 2">
    <name type="scientific">Flagellimonas aurea</name>
    <dbReference type="NCBI Taxonomy" id="2915619"/>
    <lineage>
        <taxon>Bacteria</taxon>
        <taxon>Pseudomonadati</taxon>
        <taxon>Bacteroidota</taxon>
        <taxon>Flavobacteriia</taxon>
        <taxon>Flavobacteriales</taxon>
        <taxon>Flavobacteriaceae</taxon>
        <taxon>Flagellimonas</taxon>
    </lineage>
</organism>
<evidence type="ECO:0000313" key="2">
    <source>
        <dbReference type="Proteomes" id="UP000664044"/>
    </source>
</evidence>
<evidence type="ECO:0000313" key="1">
    <source>
        <dbReference type="EMBL" id="MBO0354386.1"/>
    </source>
</evidence>
<protein>
    <submittedName>
        <fullName evidence="1">M14 family metallopeptidase</fullName>
    </submittedName>
</protein>
<dbReference type="Gene3D" id="3.40.630.10">
    <property type="entry name" value="Zn peptidases"/>
    <property type="match status" value="1"/>
</dbReference>
<dbReference type="SUPFAM" id="SSF53187">
    <property type="entry name" value="Zn-dependent exopeptidases"/>
    <property type="match status" value="1"/>
</dbReference>
<dbReference type="PROSITE" id="PS51257">
    <property type="entry name" value="PROKAR_LIPOPROTEIN"/>
    <property type="match status" value="1"/>
</dbReference>
<name>A0ABS3G6C1_9FLAO</name>
<dbReference type="CDD" id="cd06241">
    <property type="entry name" value="M14-like"/>
    <property type="match status" value="1"/>
</dbReference>
<dbReference type="EMBL" id="JAFLNL010000005">
    <property type="protein sequence ID" value="MBO0354386.1"/>
    <property type="molecule type" value="Genomic_DNA"/>
</dbReference>
<sequence length="590" mass="68513">MKHLFFLAAVFLFISCESETQGEKSSYQTHYEASGGEETATYKQTIDYYMGLAREFPQINIQTIGKTDSGLPLHTVTFNPDGDFNYENIRKEKSIILINNGIHPGESDGIDATMMLYRDLATGKLEMPKNIVLVTIPIYNVGGSLNRNSTTRANQNGPLEYGFRGNDRNYDLNRDFIKMDTENSRTFAQIFHMVKPDVFIDNHVSNGADYQYTLTHLFTQHNKLGGKMGEYLHGTLMPNLENSLAKKEWDITPYVNVFNVPPEMGFSQFMDHPRYSTGYTTLWSTLGLMVETHMLKPYKQRVEGTYALMQSLIEVVEKEHDKIQTLRKETLEKNLELSEYYFNWQVDTTKTSTLNFKGFEAEQLTSEVTGLPRLKYNRDKPFIKETTYQDYFYPVDTVTVPAAYIVKKSWKRVIERLDANKIQYTAIKKDTTLLVEGYTIEDYDTRNTPYEGHYLHSNTKVTKHTKKVYFREGDLLIPTRQPGIRYLMETLEPQGADSFFNWNFFDTVLQRKEGFSPYVFEDVAIEMLQQDSLLLQEFETKKEAELNFANNWYAQLNWIFERSEHFEEAYMTYPIYRVAKGSEAAGLLPN</sequence>
<keyword evidence="2" id="KW-1185">Reference proteome</keyword>
<reference evidence="1 2" key="1">
    <citation type="submission" date="2021-03" db="EMBL/GenBank/DDBJ databases">
        <title>Muricauda lutimaris sp. nov. and Muricauda ruestringensis sp. nov, two marine members of the Flavobacteriaceae isolated from deep sea sediments of Western Pacific.</title>
        <authorList>
            <person name="Zhao S."/>
            <person name="Liu R."/>
        </authorList>
    </citation>
    <scope>NUCLEOTIDE SEQUENCE [LARGE SCALE GENOMIC DNA]</scope>
    <source>
        <strain evidence="1 2">BC31-1-A7</strain>
    </source>
</reference>
<comment type="caution">
    <text evidence="1">The sequence shown here is derived from an EMBL/GenBank/DDBJ whole genome shotgun (WGS) entry which is preliminary data.</text>
</comment>
<dbReference type="Proteomes" id="UP000664044">
    <property type="component" value="Unassembled WGS sequence"/>
</dbReference>
<accession>A0ABS3G6C1</accession>
<dbReference type="RefSeq" id="WP_207033427.1">
    <property type="nucleotide sequence ID" value="NZ_JAFLNL010000005.1"/>
</dbReference>
<gene>
    <name evidence="1" type="ORF">J0656_10200</name>
</gene>